<evidence type="ECO:0000256" key="1">
    <source>
        <dbReference type="ARBA" id="ARBA00000085"/>
    </source>
</evidence>
<accession>A0A1G6R605</accession>
<keyword evidence="6 11" id="KW-0812">Transmembrane</keyword>
<name>A0A1G6R605_9BACT</name>
<dbReference type="PRINTS" id="PR00344">
    <property type="entry name" value="BCTRLSENSOR"/>
</dbReference>
<dbReference type="Pfam" id="PF02518">
    <property type="entry name" value="HATPase_c"/>
    <property type="match status" value="1"/>
</dbReference>
<evidence type="ECO:0000256" key="7">
    <source>
        <dbReference type="ARBA" id="ARBA00022777"/>
    </source>
</evidence>
<gene>
    <name evidence="14" type="ORF">SAMN05660835_01725</name>
</gene>
<evidence type="ECO:0000256" key="6">
    <source>
        <dbReference type="ARBA" id="ARBA00022692"/>
    </source>
</evidence>
<evidence type="ECO:0000256" key="4">
    <source>
        <dbReference type="ARBA" id="ARBA00022553"/>
    </source>
</evidence>
<keyword evidence="15" id="KW-1185">Reference proteome</keyword>
<evidence type="ECO:0000256" key="8">
    <source>
        <dbReference type="ARBA" id="ARBA00022989"/>
    </source>
</evidence>
<keyword evidence="4" id="KW-0597">Phosphoprotein</keyword>
<organism evidence="14 15">
    <name type="scientific">Desulfurella multipotens</name>
    <dbReference type="NCBI Taxonomy" id="79269"/>
    <lineage>
        <taxon>Bacteria</taxon>
        <taxon>Pseudomonadati</taxon>
        <taxon>Campylobacterota</taxon>
        <taxon>Desulfurellia</taxon>
        <taxon>Desulfurellales</taxon>
        <taxon>Desulfurellaceae</taxon>
        <taxon>Desulfurella</taxon>
    </lineage>
</organism>
<dbReference type="InterPro" id="IPR005467">
    <property type="entry name" value="His_kinase_dom"/>
</dbReference>
<keyword evidence="8 11" id="KW-1133">Transmembrane helix</keyword>
<dbReference type="SUPFAM" id="SSF55874">
    <property type="entry name" value="ATPase domain of HSP90 chaperone/DNA topoisomerase II/histidine kinase"/>
    <property type="match status" value="1"/>
</dbReference>
<dbReference type="PROSITE" id="PS50885">
    <property type="entry name" value="HAMP"/>
    <property type="match status" value="1"/>
</dbReference>
<dbReference type="InterPro" id="IPR036097">
    <property type="entry name" value="HisK_dim/P_sf"/>
</dbReference>
<dbReference type="SMART" id="SM00388">
    <property type="entry name" value="HisKA"/>
    <property type="match status" value="1"/>
</dbReference>
<dbReference type="InterPro" id="IPR003594">
    <property type="entry name" value="HATPase_dom"/>
</dbReference>
<dbReference type="Gene3D" id="1.10.287.130">
    <property type="match status" value="1"/>
</dbReference>
<evidence type="ECO:0000256" key="3">
    <source>
        <dbReference type="ARBA" id="ARBA00012438"/>
    </source>
</evidence>
<feature type="transmembrane region" description="Helical" evidence="11">
    <location>
        <begin position="9"/>
        <end position="31"/>
    </location>
</feature>
<dbReference type="InterPro" id="IPR050428">
    <property type="entry name" value="TCS_sensor_his_kinase"/>
</dbReference>
<dbReference type="AlphaFoldDB" id="A0A1G6R605"/>
<dbReference type="CDD" id="cd00082">
    <property type="entry name" value="HisKA"/>
    <property type="match status" value="1"/>
</dbReference>
<dbReference type="FunFam" id="3.30.565.10:FF:000006">
    <property type="entry name" value="Sensor histidine kinase WalK"/>
    <property type="match status" value="1"/>
</dbReference>
<dbReference type="EC" id="2.7.13.3" evidence="3"/>
<dbReference type="InterPro" id="IPR004358">
    <property type="entry name" value="Sig_transdc_His_kin-like_C"/>
</dbReference>
<evidence type="ECO:0000313" key="14">
    <source>
        <dbReference type="EMBL" id="SDC99833.1"/>
    </source>
</evidence>
<feature type="domain" description="Histidine kinase" evidence="12">
    <location>
        <begin position="233"/>
        <end position="441"/>
    </location>
</feature>
<dbReference type="Gene3D" id="3.30.565.10">
    <property type="entry name" value="Histidine kinase-like ATPase, C-terminal domain"/>
    <property type="match status" value="1"/>
</dbReference>
<reference evidence="15" key="1">
    <citation type="submission" date="2016-10" db="EMBL/GenBank/DDBJ databases">
        <authorList>
            <person name="Varghese N."/>
            <person name="Submissions S."/>
        </authorList>
    </citation>
    <scope>NUCLEOTIDE SEQUENCE [LARGE SCALE GENOMIC DNA]</scope>
    <source>
        <strain evidence="15">DSM 8415</strain>
    </source>
</reference>
<evidence type="ECO:0000259" key="12">
    <source>
        <dbReference type="PROSITE" id="PS50109"/>
    </source>
</evidence>
<dbReference type="InterPro" id="IPR013727">
    <property type="entry name" value="2CSK_N"/>
</dbReference>
<dbReference type="Pfam" id="PF00512">
    <property type="entry name" value="HisKA"/>
    <property type="match status" value="1"/>
</dbReference>
<dbReference type="EMBL" id="FMYU01000015">
    <property type="protein sequence ID" value="SDC99833.1"/>
    <property type="molecule type" value="Genomic_DNA"/>
</dbReference>
<evidence type="ECO:0000256" key="9">
    <source>
        <dbReference type="ARBA" id="ARBA00023012"/>
    </source>
</evidence>
<dbReference type="RefSeq" id="WP_092129640.1">
    <property type="nucleotide sequence ID" value="NZ_FMYU01000015.1"/>
</dbReference>
<proteinExistence type="predicted"/>
<keyword evidence="5" id="KW-0808">Transferase</keyword>
<evidence type="ECO:0000256" key="10">
    <source>
        <dbReference type="ARBA" id="ARBA00023136"/>
    </source>
</evidence>
<protein>
    <recommendedName>
        <fullName evidence="3">histidine kinase</fullName>
        <ecNumber evidence="3">2.7.13.3</ecNumber>
    </recommendedName>
</protein>
<dbReference type="GO" id="GO:0005886">
    <property type="term" value="C:plasma membrane"/>
    <property type="evidence" value="ECO:0007669"/>
    <property type="project" value="TreeGrafter"/>
</dbReference>
<dbReference type="InterPro" id="IPR036890">
    <property type="entry name" value="HATPase_C_sf"/>
</dbReference>
<keyword evidence="7 14" id="KW-0418">Kinase</keyword>
<keyword evidence="10 11" id="KW-0472">Membrane</keyword>
<comment type="catalytic activity">
    <reaction evidence="1">
        <text>ATP + protein L-histidine = ADP + protein N-phospho-L-histidine.</text>
        <dbReference type="EC" id="2.7.13.3"/>
    </reaction>
</comment>
<feature type="transmembrane region" description="Helical" evidence="11">
    <location>
        <begin position="148"/>
        <end position="171"/>
    </location>
</feature>
<dbReference type="SMART" id="SM00387">
    <property type="entry name" value="HATPase_c"/>
    <property type="match status" value="1"/>
</dbReference>
<dbReference type="InterPro" id="IPR003661">
    <property type="entry name" value="HisK_dim/P_dom"/>
</dbReference>
<dbReference type="Proteomes" id="UP000199411">
    <property type="component" value="Unassembled WGS sequence"/>
</dbReference>
<dbReference type="PANTHER" id="PTHR45436">
    <property type="entry name" value="SENSOR HISTIDINE KINASE YKOH"/>
    <property type="match status" value="1"/>
</dbReference>
<dbReference type="OrthoDB" id="9813151at2"/>
<dbReference type="InterPro" id="IPR003660">
    <property type="entry name" value="HAMP_dom"/>
</dbReference>
<dbReference type="PROSITE" id="PS50109">
    <property type="entry name" value="HIS_KIN"/>
    <property type="match status" value="1"/>
</dbReference>
<sequence length="441" mass="49950">MNSIKFRLFVYYCAISFVIFGILGVFLYFSLEDIVLKSIDNALMTKAKAIATLISEDEGINFKFSDEILKEYSKHSKHYFQIIHGSKIVEKSASLNGENLPIVTEIKTVNFKNEPVRIVPFNFKINSKQFTIECAQDIDDKIDLLQTYLGILSIAIVVAIILSAFGGLIVVNAMLKPLKKISLTISKLSESNLSKSHIDENVANELKPLAIAFNKTFARLDNVFNKQKQFVADVSHELKTPLSVILMETEMALRKQRKIDDYINTIDQIKNSALHMKNIIDTLLKLISIENTKLLEKKTCDIKEIIKKSIFLSKQQLDKRNIDLKINGETFFIEADETLITEVFLNLIDNSIKYNKESGIIDINIDASKKIVEIIDSGIGIEKEALDKIFDKFYRADPSRSKTIEGLGLGLSLVKEILELHKSKIKVESKPNIGTKVTIYF</sequence>
<dbReference type="Gene3D" id="6.10.340.10">
    <property type="match status" value="1"/>
</dbReference>
<evidence type="ECO:0000256" key="11">
    <source>
        <dbReference type="SAM" id="Phobius"/>
    </source>
</evidence>
<dbReference type="Pfam" id="PF08521">
    <property type="entry name" value="2CSK_N"/>
    <property type="match status" value="1"/>
</dbReference>
<evidence type="ECO:0000256" key="5">
    <source>
        <dbReference type="ARBA" id="ARBA00022679"/>
    </source>
</evidence>
<evidence type="ECO:0000313" key="15">
    <source>
        <dbReference type="Proteomes" id="UP000199411"/>
    </source>
</evidence>
<dbReference type="CDD" id="cd00075">
    <property type="entry name" value="HATPase"/>
    <property type="match status" value="1"/>
</dbReference>
<evidence type="ECO:0000259" key="13">
    <source>
        <dbReference type="PROSITE" id="PS50885"/>
    </source>
</evidence>
<dbReference type="SUPFAM" id="SSF47384">
    <property type="entry name" value="Homodimeric domain of signal transducing histidine kinase"/>
    <property type="match status" value="1"/>
</dbReference>
<feature type="domain" description="HAMP" evidence="13">
    <location>
        <begin position="172"/>
        <end position="225"/>
    </location>
</feature>
<dbReference type="GO" id="GO:0000155">
    <property type="term" value="F:phosphorelay sensor kinase activity"/>
    <property type="evidence" value="ECO:0007669"/>
    <property type="project" value="InterPro"/>
</dbReference>
<evidence type="ECO:0000256" key="2">
    <source>
        <dbReference type="ARBA" id="ARBA00004370"/>
    </source>
</evidence>
<keyword evidence="9" id="KW-0902">Two-component regulatory system</keyword>
<comment type="subcellular location">
    <subcellularLocation>
        <location evidence="2">Membrane</location>
    </subcellularLocation>
</comment>
<dbReference type="PANTHER" id="PTHR45436:SF5">
    <property type="entry name" value="SENSOR HISTIDINE KINASE TRCS"/>
    <property type="match status" value="1"/>
</dbReference>